<dbReference type="Proteomes" id="UP000492820">
    <property type="component" value="Unassembled WGS sequence"/>
</dbReference>
<evidence type="ECO:0000313" key="2">
    <source>
        <dbReference type="EMBL" id="CDS24681.1"/>
    </source>
</evidence>
<dbReference type="AlphaFoldDB" id="A0A068X420"/>
<reference evidence="4" key="3">
    <citation type="submission" date="2020-10" db="UniProtKB">
        <authorList>
            <consortium name="WormBaseParasite"/>
        </authorList>
    </citation>
    <scope>IDENTIFICATION</scope>
</reference>
<gene>
    <name evidence="2" type="ORF">EgrG_002004000</name>
</gene>
<name>A0A068X420_ECHGR</name>
<reference evidence="2" key="2">
    <citation type="submission" date="2014-06" db="EMBL/GenBank/DDBJ databases">
        <authorList>
            <person name="Aslett M."/>
        </authorList>
    </citation>
    <scope>NUCLEOTIDE SEQUENCE</scope>
</reference>
<keyword evidence="1" id="KW-1133">Transmembrane helix</keyword>
<feature type="transmembrane region" description="Helical" evidence="1">
    <location>
        <begin position="260"/>
        <end position="281"/>
    </location>
</feature>
<reference evidence="2 3" key="1">
    <citation type="journal article" date="2013" name="Nature">
        <title>The genomes of four tapeworm species reveal adaptations to parasitism.</title>
        <authorList>
            <person name="Tsai I.J."/>
            <person name="Zarowiecki M."/>
            <person name="Holroyd N."/>
            <person name="Garciarrubio A."/>
            <person name="Sanchez-Flores A."/>
            <person name="Brooks K.L."/>
            <person name="Tracey A."/>
            <person name="Bobes R.J."/>
            <person name="Fragoso G."/>
            <person name="Sciutto E."/>
            <person name="Aslett M."/>
            <person name="Beasley H."/>
            <person name="Bennett H.M."/>
            <person name="Cai J."/>
            <person name="Camicia F."/>
            <person name="Clark R."/>
            <person name="Cucher M."/>
            <person name="De Silva N."/>
            <person name="Day T.A."/>
            <person name="Deplazes P."/>
            <person name="Estrada K."/>
            <person name="Fernandez C."/>
            <person name="Holland P.W."/>
            <person name="Hou J."/>
            <person name="Hu S."/>
            <person name="Huckvale T."/>
            <person name="Hung S.S."/>
            <person name="Kamenetzky L."/>
            <person name="Keane J.A."/>
            <person name="Kiss F."/>
            <person name="Koziol U."/>
            <person name="Lambert O."/>
            <person name="Liu K."/>
            <person name="Luo X."/>
            <person name="Luo Y."/>
            <person name="Macchiaroli N."/>
            <person name="Nichol S."/>
            <person name="Paps J."/>
            <person name="Parkinson J."/>
            <person name="Pouchkina-Stantcheva N."/>
            <person name="Riddiford N."/>
            <person name="Rosenzvit M."/>
            <person name="Salinas G."/>
            <person name="Wasmuth J.D."/>
            <person name="Zamanian M."/>
            <person name="Zheng Y."/>
            <person name="Cai X."/>
            <person name="Soberon X."/>
            <person name="Olson P.D."/>
            <person name="Laclette J.P."/>
            <person name="Brehm K."/>
            <person name="Berriman M."/>
            <person name="Garciarrubio A."/>
            <person name="Bobes R.J."/>
            <person name="Fragoso G."/>
            <person name="Sanchez-Flores A."/>
            <person name="Estrada K."/>
            <person name="Cevallos M.A."/>
            <person name="Morett E."/>
            <person name="Gonzalez V."/>
            <person name="Portillo T."/>
            <person name="Ochoa-Leyva A."/>
            <person name="Jose M.V."/>
            <person name="Sciutto E."/>
            <person name="Landa A."/>
            <person name="Jimenez L."/>
            <person name="Valdes V."/>
            <person name="Carrero J.C."/>
            <person name="Larralde C."/>
            <person name="Morales-Montor J."/>
            <person name="Limon-Lason J."/>
            <person name="Soberon X."/>
            <person name="Laclette J.P."/>
        </authorList>
    </citation>
    <scope>NUCLEOTIDE SEQUENCE [LARGE SCALE GENOMIC DNA]</scope>
</reference>
<dbReference type="OrthoDB" id="193905at2759"/>
<feature type="transmembrane region" description="Helical" evidence="1">
    <location>
        <begin position="107"/>
        <end position="132"/>
    </location>
</feature>
<feature type="transmembrane region" description="Helical" evidence="1">
    <location>
        <begin position="153"/>
        <end position="174"/>
    </location>
</feature>
<sequence>MADLAVYSLFDVSMNIFAPNDRHAAPSSRLGLSDQSVYTEKPAAEPQLSHRCGQALLHLRQPLRSLTRRLRLAVMGNLLLLFVSLHRCHCCHLLRPLYLPRICLADFLVIKMSFAFPLLLLSLIVISAYLLFHAIWLTFPSGSRHPACLHSTVQVSVVANSLGLSTLFIATVALSPSVLFKVPNLTICAITGRGRPTAMKDYQNAPLLPSTLHSASAAFGGKRSSFITQYLNDLAAFMTAFAKVSLSPTGGIFSVDTARIIGLAISTMANFSFISTTFLVVQESTEHVKTWLSTVLATAPNRISGGVLTSPELKAFEAYQDVLKFLPLFLVAALVSVVASLILSCLHLIILGGWILELVKALILSLSAGLAADPCIHLTLAISRSNGNEDASYKHRCQRALAIVGLAVTSAALNTTLA</sequence>
<dbReference type="WBParaSite" id="EgrG_002004000">
    <property type="protein sequence ID" value="EgrG_002004000"/>
    <property type="gene ID" value="EgrG_002004000"/>
</dbReference>
<keyword evidence="1" id="KW-0472">Membrane</keyword>
<dbReference type="EMBL" id="LK028614">
    <property type="protein sequence ID" value="CDS24681.1"/>
    <property type="molecule type" value="Genomic_DNA"/>
</dbReference>
<evidence type="ECO:0000313" key="4">
    <source>
        <dbReference type="WBParaSite" id="EgrG_002004000"/>
    </source>
</evidence>
<dbReference type="SUPFAM" id="SSF82866">
    <property type="entry name" value="Multidrug efflux transporter AcrB transmembrane domain"/>
    <property type="match status" value="1"/>
</dbReference>
<protein>
    <submittedName>
        <fullName evidence="2 4">Uncharacterized protein</fullName>
    </submittedName>
</protein>
<evidence type="ECO:0000313" key="3">
    <source>
        <dbReference type="Proteomes" id="UP000492820"/>
    </source>
</evidence>
<proteinExistence type="predicted"/>
<accession>A0A068X420</accession>
<organism evidence="2">
    <name type="scientific">Echinococcus granulosus</name>
    <name type="common">Hydatid tapeworm</name>
    <dbReference type="NCBI Taxonomy" id="6210"/>
    <lineage>
        <taxon>Eukaryota</taxon>
        <taxon>Metazoa</taxon>
        <taxon>Spiralia</taxon>
        <taxon>Lophotrochozoa</taxon>
        <taxon>Platyhelminthes</taxon>
        <taxon>Cestoda</taxon>
        <taxon>Eucestoda</taxon>
        <taxon>Cyclophyllidea</taxon>
        <taxon>Taeniidae</taxon>
        <taxon>Echinococcus</taxon>
        <taxon>Echinococcus granulosus group</taxon>
    </lineage>
</organism>
<feature type="transmembrane region" description="Helical" evidence="1">
    <location>
        <begin position="328"/>
        <end position="355"/>
    </location>
</feature>
<evidence type="ECO:0000256" key="1">
    <source>
        <dbReference type="SAM" id="Phobius"/>
    </source>
</evidence>
<keyword evidence="1" id="KW-0812">Transmembrane</keyword>